<dbReference type="EMBL" id="JADWYR010000002">
    <property type="protein sequence ID" value="MBG9377299.1"/>
    <property type="molecule type" value="Genomic_DNA"/>
</dbReference>
<evidence type="ECO:0000313" key="1">
    <source>
        <dbReference type="EMBL" id="MBG9377299.1"/>
    </source>
</evidence>
<gene>
    <name evidence="1" type="ORF">I5907_13740</name>
</gene>
<dbReference type="AlphaFoldDB" id="A0A931E8W2"/>
<protein>
    <submittedName>
        <fullName evidence="1">Uncharacterized protein</fullName>
    </submittedName>
</protein>
<keyword evidence="2" id="KW-1185">Reference proteome</keyword>
<sequence length="73" mass="8171">MKACFIKLNCLEDTLDNTVTVNAGNISTIKRITYNDVLQTMVMMVGGERFGVSETPEEIAEIVERELSKEPAY</sequence>
<dbReference type="Proteomes" id="UP000628448">
    <property type="component" value="Unassembled WGS sequence"/>
</dbReference>
<dbReference type="RefSeq" id="WP_196991389.1">
    <property type="nucleotide sequence ID" value="NZ_JADWYR010000002.1"/>
</dbReference>
<name>A0A931E8W2_9BACT</name>
<organism evidence="1 2">
    <name type="scientific">Panacibacter microcysteis</name>
    <dbReference type="NCBI Taxonomy" id="2793269"/>
    <lineage>
        <taxon>Bacteria</taxon>
        <taxon>Pseudomonadati</taxon>
        <taxon>Bacteroidota</taxon>
        <taxon>Chitinophagia</taxon>
        <taxon>Chitinophagales</taxon>
        <taxon>Chitinophagaceae</taxon>
        <taxon>Panacibacter</taxon>
    </lineage>
</organism>
<reference evidence="1" key="1">
    <citation type="submission" date="2020-11" db="EMBL/GenBank/DDBJ databases">
        <title>Bacterial whole genome sequence for Panacibacter sp. DH6.</title>
        <authorList>
            <person name="Le V."/>
            <person name="Ko S."/>
            <person name="Ahn C.-Y."/>
            <person name="Oh H.-M."/>
        </authorList>
    </citation>
    <scope>NUCLEOTIDE SEQUENCE</scope>
    <source>
        <strain evidence="1">DH6</strain>
    </source>
</reference>
<proteinExistence type="predicted"/>
<comment type="caution">
    <text evidence="1">The sequence shown here is derived from an EMBL/GenBank/DDBJ whole genome shotgun (WGS) entry which is preliminary data.</text>
</comment>
<accession>A0A931E8W2</accession>
<evidence type="ECO:0000313" key="2">
    <source>
        <dbReference type="Proteomes" id="UP000628448"/>
    </source>
</evidence>